<dbReference type="AlphaFoldDB" id="A0AA39FW30"/>
<proteinExistence type="predicted"/>
<dbReference type="Gene3D" id="2.20.25.240">
    <property type="match status" value="1"/>
</dbReference>
<evidence type="ECO:0008006" key="3">
    <source>
        <dbReference type="Google" id="ProtNLM"/>
    </source>
</evidence>
<accession>A0AA39FW30</accession>
<reference evidence="1" key="1">
    <citation type="journal article" date="2023" name="bioRxiv">
        <title>Scaffold-level genome assemblies of two parasitoid biocontrol wasps reveal the parthenogenesis mechanism and an associated novel virus.</title>
        <authorList>
            <person name="Inwood S."/>
            <person name="Skelly J."/>
            <person name="Guhlin J."/>
            <person name="Harrop T."/>
            <person name="Goldson S."/>
            <person name="Dearden P."/>
        </authorList>
    </citation>
    <scope>NUCLEOTIDE SEQUENCE</scope>
    <source>
        <strain evidence="1">Irish</strain>
        <tissue evidence="1">Whole body</tissue>
    </source>
</reference>
<dbReference type="Proteomes" id="UP001168990">
    <property type="component" value="Unassembled WGS sequence"/>
</dbReference>
<gene>
    <name evidence="1" type="ORF">PV328_000715</name>
</gene>
<sequence>MQAIKGDREGTQKFEYNGYFYHMDTNYPGRRYVCAVKTSAGRCPVSALVKNGTVNISGEHEHLPPTSDKKRPAINMLKKLARENPHLTPRVIMNAVFNEHKDAKDLISPEAARQTVNRARRESIPSNPKTLSLFVEMVQSIPANLLRGYYGSFREGDAVGVVFTSDKLLEIVGNSSELFIGGTSDARPHLLSNAQLLVMHVRKCDTDVPVMLVMCDNTTEAFYKAFWSFVTQKVPRLQNTTKYITCDFEGALIKATKESLPVVQVRGCWMFFIRAVTRQWRMLKLPRRTFQWKALLGMVWSIPLVPATRIGEAIAAVTDAMAVHATTRVQQKRSQDFLQYLNQFWGRIPETLSVVDHTSRWNYIAQRFNSELFVKLGGRRPPLYSFLKGMGAVVEESEGLWRQLIEGSMVVDQHQQKFNPEDQIQRHQRKLRLNDCTMGNFLTQIFPHHEVDVDIGLPTDAQIRAMEREDEVMLALLQDPVELPAADPAQHLDNLTQPLSPLLPTRSEQGGYSNAQVLPTKMQPRLDVPVDVTRYELCVVEGSYVFRRVSVVENDRQ</sequence>
<evidence type="ECO:0000313" key="2">
    <source>
        <dbReference type="Proteomes" id="UP001168990"/>
    </source>
</evidence>
<reference evidence="1" key="2">
    <citation type="submission" date="2023-03" db="EMBL/GenBank/DDBJ databases">
        <authorList>
            <person name="Inwood S.N."/>
            <person name="Skelly J.G."/>
            <person name="Guhlin J."/>
            <person name="Harrop T.W.R."/>
            <person name="Goldson S.G."/>
            <person name="Dearden P.K."/>
        </authorList>
    </citation>
    <scope>NUCLEOTIDE SEQUENCE</scope>
    <source>
        <strain evidence="1">Irish</strain>
        <tissue evidence="1">Whole body</tissue>
    </source>
</reference>
<evidence type="ECO:0000313" key="1">
    <source>
        <dbReference type="EMBL" id="KAK0176596.1"/>
    </source>
</evidence>
<protein>
    <recommendedName>
        <fullName evidence="3">MULE transposase domain-containing protein</fullName>
    </recommendedName>
</protein>
<keyword evidence="2" id="KW-1185">Reference proteome</keyword>
<name>A0AA39FW30_9HYME</name>
<comment type="caution">
    <text evidence="1">The sequence shown here is derived from an EMBL/GenBank/DDBJ whole genome shotgun (WGS) entry which is preliminary data.</text>
</comment>
<organism evidence="1 2">
    <name type="scientific">Microctonus aethiopoides</name>
    <dbReference type="NCBI Taxonomy" id="144406"/>
    <lineage>
        <taxon>Eukaryota</taxon>
        <taxon>Metazoa</taxon>
        <taxon>Ecdysozoa</taxon>
        <taxon>Arthropoda</taxon>
        <taxon>Hexapoda</taxon>
        <taxon>Insecta</taxon>
        <taxon>Pterygota</taxon>
        <taxon>Neoptera</taxon>
        <taxon>Endopterygota</taxon>
        <taxon>Hymenoptera</taxon>
        <taxon>Apocrita</taxon>
        <taxon>Ichneumonoidea</taxon>
        <taxon>Braconidae</taxon>
        <taxon>Euphorinae</taxon>
        <taxon>Microctonus</taxon>
    </lineage>
</organism>
<dbReference type="EMBL" id="JAQQBS010000001">
    <property type="protein sequence ID" value="KAK0176596.1"/>
    <property type="molecule type" value="Genomic_DNA"/>
</dbReference>